<dbReference type="Pfam" id="PF05402">
    <property type="entry name" value="PqqD"/>
    <property type="match status" value="1"/>
</dbReference>
<dbReference type="AlphaFoldDB" id="A0A1V8M7F1"/>
<gene>
    <name evidence="1" type="ORF">AU255_06100</name>
</gene>
<name>A0A1V8M7F1_9GAMM</name>
<protein>
    <submittedName>
        <fullName evidence="1">Uncharacterized protein</fullName>
    </submittedName>
</protein>
<dbReference type="InterPro" id="IPR041881">
    <property type="entry name" value="PqqD_sf"/>
</dbReference>
<comment type="caution">
    <text evidence="1">The sequence shown here is derived from an EMBL/GenBank/DDBJ whole genome shotgun (WGS) entry which is preliminary data.</text>
</comment>
<dbReference type="EMBL" id="LPUF01000001">
    <property type="protein sequence ID" value="OQK17448.1"/>
    <property type="molecule type" value="Genomic_DNA"/>
</dbReference>
<evidence type="ECO:0000313" key="1">
    <source>
        <dbReference type="EMBL" id="OQK17448.1"/>
    </source>
</evidence>
<dbReference type="InterPro" id="IPR008792">
    <property type="entry name" value="PQQD"/>
</dbReference>
<accession>A0A1V8M7F1</accession>
<evidence type="ECO:0000313" key="2">
    <source>
        <dbReference type="Proteomes" id="UP000191980"/>
    </source>
</evidence>
<keyword evidence="2" id="KW-1185">Reference proteome</keyword>
<dbReference type="STRING" id="1420851.AU255_06100"/>
<dbReference type="OrthoDB" id="285698at2"/>
<organism evidence="1 2">
    <name type="scientific">Methyloprofundus sedimenti</name>
    <dbReference type="NCBI Taxonomy" id="1420851"/>
    <lineage>
        <taxon>Bacteria</taxon>
        <taxon>Pseudomonadati</taxon>
        <taxon>Pseudomonadota</taxon>
        <taxon>Gammaproteobacteria</taxon>
        <taxon>Methylococcales</taxon>
        <taxon>Methylococcaceae</taxon>
        <taxon>Methyloprofundus</taxon>
    </lineage>
</organism>
<dbReference type="RefSeq" id="WP_080522058.1">
    <property type="nucleotide sequence ID" value="NZ_LPUF01000001.1"/>
</dbReference>
<dbReference type="Gene3D" id="1.10.10.1150">
    <property type="entry name" value="Coenzyme PQQ synthesis protein D (PqqD)"/>
    <property type="match status" value="1"/>
</dbReference>
<sequence length="92" mass="10301">MIVYPKQIDGLEPSPADDGFLIYFQDTDRVHYLNHIATLVLLLCDGKNSNEDIPKLLQQQYDLPEAPIDDVDALLNQFVDEGLIVLNVTTSA</sequence>
<proteinExistence type="predicted"/>
<reference evidence="1 2" key="1">
    <citation type="submission" date="2015-12" db="EMBL/GenBank/DDBJ databases">
        <authorList>
            <person name="Shamseldin A."/>
            <person name="Moawad H."/>
            <person name="Abd El-Rahim W.M."/>
            <person name="Sadowsky M.J."/>
        </authorList>
    </citation>
    <scope>NUCLEOTIDE SEQUENCE [LARGE SCALE GENOMIC DNA]</scope>
    <source>
        <strain evidence="1 2">WF1</strain>
    </source>
</reference>
<dbReference type="Proteomes" id="UP000191980">
    <property type="component" value="Unassembled WGS sequence"/>
</dbReference>